<feature type="transmembrane region" description="Helical" evidence="1">
    <location>
        <begin position="72"/>
        <end position="97"/>
    </location>
</feature>
<reference evidence="2" key="1">
    <citation type="submission" date="2021-03" db="EMBL/GenBank/DDBJ databases">
        <title>Genomic Encyclopedia of Type Strains, Phase IV (KMG-IV): sequencing the most valuable type-strain genomes for metagenomic binning, comparative biology and taxonomic classification.</title>
        <authorList>
            <person name="Goeker M."/>
        </authorList>
    </citation>
    <scope>NUCLEOTIDE SEQUENCE</scope>
    <source>
        <strain evidence="2">DSM 26232</strain>
    </source>
</reference>
<dbReference type="Proteomes" id="UP000823736">
    <property type="component" value="Unassembled WGS sequence"/>
</dbReference>
<dbReference type="OrthoDB" id="213078at2157"/>
<keyword evidence="1" id="KW-0812">Transmembrane</keyword>
<accession>A0A8T4H5G6</accession>
<dbReference type="PANTHER" id="PTHR31303">
    <property type="entry name" value="CTP-DEPENDENT DIACYLGLYCEROL KINASE 1"/>
    <property type="match status" value="1"/>
</dbReference>
<name>A0A8T4H5G6_9EURY</name>
<dbReference type="InterPro" id="IPR037997">
    <property type="entry name" value="Dgk1-like"/>
</dbReference>
<keyword evidence="2" id="KW-0808">Transferase</keyword>
<feature type="transmembrane region" description="Helical" evidence="1">
    <location>
        <begin position="142"/>
        <end position="161"/>
    </location>
</feature>
<feature type="transmembrane region" description="Helical" evidence="1">
    <location>
        <begin position="117"/>
        <end position="135"/>
    </location>
</feature>
<evidence type="ECO:0000313" key="2">
    <source>
        <dbReference type="EMBL" id="MBP1988368.1"/>
    </source>
</evidence>
<feature type="transmembrane region" description="Helical" evidence="1">
    <location>
        <begin position="30"/>
        <end position="51"/>
    </location>
</feature>
<protein>
    <submittedName>
        <fullName evidence="2">Dolichol kinase</fullName>
    </submittedName>
</protein>
<gene>
    <name evidence="2" type="ORF">J2753_002890</name>
</gene>
<feature type="transmembrane region" description="Helical" evidence="1">
    <location>
        <begin position="181"/>
        <end position="202"/>
    </location>
</feature>
<dbReference type="RefSeq" id="WP_209492705.1">
    <property type="nucleotide sequence ID" value="NZ_JAGGLC010000007.1"/>
</dbReference>
<keyword evidence="2" id="KW-0418">Kinase</keyword>
<evidence type="ECO:0000256" key="1">
    <source>
        <dbReference type="SAM" id="Phobius"/>
    </source>
</evidence>
<dbReference type="GO" id="GO:0004143">
    <property type="term" value="F:ATP-dependent diacylglycerol kinase activity"/>
    <property type="evidence" value="ECO:0007669"/>
    <property type="project" value="InterPro"/>
</dbReference>
<dbReference type="AlphaFoldDB" id="A0A8T4H5G6"/>
<evidence type="ECO:0000313" key="3">
    <source>
        <dbReference type="Proteomes" id="UP000823736"/>
    </source>
</evidence>
<keyword evidence="1" id="KW-0472">Membrane</keyword>
<keyword evidence="1" id="KW-1133">Transmembrane helix</keyword>
<dbReference type="EMBL" id="JAGGLC010000007">
    <property type="protein sequence ID" value="MBP1988368.1"/>
    <property type="molecule type" value="Genomic_DNA"/>
</dbReference>
<dbReference type="PANTHER" id="PTHR31303:SF1">
    <property type="entry name" value="CTP-DEPENDENT DIACYLGLYCEROL KINASE 1"/>
    <property type="match status" value="1"/>
</dbReference>
<proteinExistence type="predicted"/>
<keyword evidence="3" id="KW-1185">Reference proteome</keyword>
<comment type="caution">
    <text evidence="2">The sequence shown here is derived from an EMBL/GenBank/DDBJ whole genome shotgun (WGS) entry which is preliminary data.</text>
</comment>
<organism evidence="2 3">
    <name type="scientific">Halolamina salifodinae</name>
    <dbReference type="NCBI Taxonomy" id="1202767"/>
    <lineage>
        <taxon>Archaea</taxon>
        <taxon>Methanobacteriati</taxon>
        <taxon>Methanobacteriota</taxon>
        <taxon>Stenosarchaea group</taxon>
        <taxon>Halobacteria</taxon>
        <taxon>Halobacteriales</taxon>
        <taxon>Haloferacaceae</taxon>
    </lineage>
</organism>
<sequence>MSELGRRAVHASGTGIPALYLLGLVDWPGVRLLLLALSLAVTALEFVRLVLDYEWPLFDTLAREYERENVAGYALYAYSQAAVALVFGPVAALPGMLMLTIGDPVSGYLGSNDAGTAKQAGVLGVMFLVCFALAAPFTTAVAALPVGLAAAAAGAAGATLADGFKPVIAGYVVDDNASIPPAAALGIAAVFAVAGPGLNAVLGF</sequence>